<accession>A0AAX2UNI4</accession>
<protein>
    <submittedName>
        <fullName evidence="1">Uncharacterized protein</fullName>
    </submittedName>
</protein>
<comment type="caution">
    <text evidence="1">The sequence shown here is derived from an EMBL/GenBank/DDBJ whole genome shotgun (WGS) entry which is preliminary data.</text>
</comment>
<gene>
    <name evidence="1" type="ORF">CF123_18360</name>
</gene>
<organism evidence="1 2">
    <name type="scientific">Aeromonas veronii</name>
    <dbReference type="NCBI Taxonomy" id="654"/>
    <lineage>
        <taxon>Bacteria</taxon>
        <taxon>Pseudomonadati</taxon>
        <taxon>Pseudomonadota</taxon>
        <taxon>Gammaproteobacteria</taxon>
        <taxon>Aeromonadales</taxon>
        <taxon>Aeromonadaceae</taxon>
        <taxon>Aeromonas</taxon>
    </lineage>
</organism>
<evidence type="ECO:0000313" key="1">
    <source>
        <dbReference type="EMBL" id="TND51833.1"/>
    </source>
</evidence>
<dbReference type="Proteomes" id="UP000796104">
    <property type="component" value="Unassembled WGS sequence"/>
</dbReference>
<reference evidence="1" key="2">
    <citation type="journal article" date="2019" name="PLoS ONE">
        <title>Identification and characterization of putative Aeromonas spp. T3SS effectors.</title>
        <authorList>
            <person name="Rangel L.T."/>
            <person name="Marden J."/>
            <person name="Colston S."/>
            <person name="Setubal J.C."/>
            <person name="Graf J."/>
            <person name="Gogarten J.P."/>
        </authorList>
    </citation>
    <scope>NUCLEOTIDE SEQUENCE</scope>
    <source>
        <strain evidence="1">BAQ071013-135</strain>
    </source>
</reference>
<proteinExistence type="predicted"/>
<dbReference type="RefSeq" id="WP_139495283.1">
    <property type="nucleotide sequence ID" value="NZ_CAWORL010000019.1"/>
</dbReference>
<name>A0AAX2UNI4_AERVE</name>
<reference evidence="1" key="1">
    <citation type="submission" date="2017-10" db="EMBL/GenBank/DDBJ databases">
        <authorList>
            <person name="Colston S.M."/>
            <person name="Graf J."/>
        </authorList>
    </citation>
    <scope>NUCLEOTIDE SEQUENCE</scope>
    <source>
        <strain evidence="1">BAQ071013-135</strain>
    </source>
</reference>
<dbReference type="EMBL" id="PDXJ01000026">
    <property type="protein sequence ID" value="TND51833.1"/>
    <property type="molecule type" value="Genomic_DNA"/>
</dbReference>
<sequence length="89" mass="9665">MLKDYTSSKATIDLNNNSKPLPYILINSASSHSATFTEAMGHDPVTVQQAISTVMVMNASIGKMTEARDNLLLLIEEAVKEEKSDGHSL</sequence>
<dbReference type="AlphaFoldDB" id="A0AAX2UNI4"/>
<evidence type="ECO:0000313" key="2">
    <source>
        <dbReference type="Proteomes" id="UP000796104"/>
    </source>
</evidence>